<sequence length="704" mass="81461">MILSRLNLYDFRKFNSVGSKPGISILFNENLNIIIGENDSGKTAIIDALKLLLGTSSDDYEKIRLEDFYRNDDGLFVEKFVIEGIFSKLNEKEAGIFLEWLSFNASKEYELRVVMEVERKTSENGNEYFDKRLMAGEKNCELRFNGNARAILKATYLKPLRDANIELKSGVKSRLANILKAHILFKEEGATQLTNIMEEANEKIEGFFETEYSPGKSITNDIENILKNFYDETDKNKAKSTFSISRGDLTSILRKLSLDNEELNLGLGNQNLLFMATEFLLLNEIVDDRNIIGPHLILIEEIEAHLHTQAQIRLVKYLEDTFIKGEISRQLILTTHSSDLVASINPESILMIHKNTCYPMSREYTSLDSEDYKFLERFLDATKSNLFFAKGIIFVEGESEMLLLPTLAEIIGLPLHKYGVSVVNVHGTSFERYLKLFSRSEVWNELFDNRSIEMPISIITDLDVKPYVYYETNPKDIFSIKTFERLNQMCSTLEIVPDDFLMEDLEIEFSTLNQLAKNYNFKVPVDKKEELETILKLQITEEFIRQTIDSKRTSISEKYSVYNSNHQIFITPEWTLEYSIAKSKLFIELFTSIHNLRYQKPFEGKYLKIFNDYKEHLESLEGINDFTALEIFSPVLNKLVSKAELAQNFSLLILQKFKDEKEDMKTKLLEDHYFFYLVSAILHATKKSIDDIRVIDSSEEGSKQ</sequence>
<dbReference type="EMBL" id="CP101462">
    <property type="protein sequence ID" value="UTT43853.1"/>
    <property type="molecule type" value="Genomic_DNA"/>
</dbReference>
<dbReference type="SUPFAM" id="SSF52540">
    <property type="entry name" value="P-loop containing nucleoside triphosphate hydrolases"/>
    <property type="match status" value="1"/>
</dbReference>
<keyword evidence="4" id="KW-1185">Reference proteome</keyword>
<dbReference type="Proteomes" id="UP001060325">
    <property type="component" value="Chromosome"/>
</dbReference>
<proteinExistence type="predicted"/>
<feature type="domain" description="Endonuclease GajA/Old nuclease/RecF-like AAA" evidence="1">
    <location>
        <begin position="114"/>
        <end position="341"/>
    </location>
</feature>
<dbReference type="Pfam" id="PF13175">
    <property type="entry name" value="AAA_15"/>
    <property type="match status" value="2"/>
</dbReference>
<dbReference type="InterPro" id="IPR027417">
    <property type="entry name" value="P-loop_NTPase"/>
</dbReference>
<dbReference type="InterPro" id="IPR041685">
    <property type="entry name" value="AAA_GajA/Old/RecF-like"/>
</dbReference>
<accession>A0ABY5FQY9</accession>
<dbReference type="Pfam" id="PF20469">
    <property type="entry name" value="OLD-like_TOPRIM"/>
    <property type="match status" value="1"/>
</dbReference>
<dbReference type="InterPro" id="IPR051396">
    <property type="entry name" value="Bact_Antivir_Def_Nuclease"/>
</dbReference>
<evidence type="ECO:0000259" key="2">
    <source>
        <dbReference type="Pfam" id="PF20469"/>
    </source>
</evidence>
<dbReference type="CDD" id="cd01026">
    <property type="entry name" value="TOPRIM_OLD"/>
    <property type="match status" value="1"/>
</dbReference>
<feature type="domain" description="OLD protein-like TOPRIM" evidence="2">
    <location>
        <begin position="387"/>
        <end position="463"/>
    </location>
</feature>
<organism evidence="3 4">
    <name type="scientific">Exiguobacterium aurantiacum</name>
    <dbReference type="NCBI Taxonomy" id="33987"/>
    <lineage>
        <taxon>Bacteria</taxon>
        <taxon>Bacillati</taxon>
        <taxon>Bacillota</taxon>
        <taxon>Bacilli</taxon>
        <taxon>Bacillales</taxon>
        <taxon>Bacillales Family XII. Incertae Sedis</taxon>
        <taxon>Exiguobacterium</taxon>
    </lineage>
</organism>
<evidence type="ECO:0000313" key="3">
    <source>
        <dbReference type="EMBL" id="UTT43853.1"/>
    </source>
</evidence>
<protein>
    <submittedName>
        <fullName evidence="3">AAA family ATPase</fullName>
    </submittedName>
</protein>
<reference evidence="3" key="1">
    <citation type="submission" date="2022-07" db="EMBL/GenBank/DDBJ databases">
        <title>Complete genome of CX2.</title>
        <authorList>
            <person name="Cao G."/>
        </authorList>
    </citation>
    <scope>NUCLEOTIDE SEQUENCE</scope>
    <source>
        <strain evidence="3">CX2</strain>
    </source>
</reference>
<dbReference type="PANTHER" id="PTHR43581:SF4">
    <property type="entry name" value="ATP_GTP PHOSPHATASE"/>
    <property type="match status" value="1"/>
</dbReference>
<evidence type="ECO:0000313" key="4">
    <source>
        <dbReference type="Proteomes" id="UP001060325"/>
    </source>
</evidence>
<dbReference type="PANTHER" id="PTHR43581">
    <property type="entry name" value="ATP/GTP PHOSPHATASE"/>
    <property type="match status" value="1"/>
</dbReference>
<feature type="domain" description="Endonuclease GajA/Old nuclease/RecF-like AAA" evidence="1">
    <location>
        <begin position="1"/>
        <end position="105"/>
    </location>
</feature>
<dbReference type="InterPro" id="IPR034139">
    <property type="entry name" value="TOPRIM_OLD"/>
</dbReference>
<name>A0ABY5FQY9_9BACL</name>
<evidence type="ECO:0000259" key="1">
    <source>
        <dbReference type="Pfam" id="PF13175"/>
    </source>
</evidence>
<gene>
    <name evidence="3" type="ORF">NMQ00_04955</name>
</gene>
<dbReference type="RefSeq" id="WP_255178194.1">
    <property type="nucleotide sequence ID" value="NZ_CP101462.1"/>
</dbReference>
<dbReference type="Gene3D" id="3.40.50.300">
    <property type="entry name" value="P-loop containing nucleotide triphosphate hydrolases"/>
    <property type="match status" value="1"/>
</dbReference>